<comment type="similarity">
    <text evidence="2 10">Belongs to the GSP K family.</text>
</comment>
<dbReference type="GO" id="GO:0005886">
    <property type="term" value="C:plasma membrane"/>
    <property type="evidence" value="ECO:0007669"/>
    <property type="project" value="UniProtKB-SubCell"/>
</dbReference>
<comment type="subcellular location">
    <subcellularLocation>
        <location evidence="1 10">Cell inner membrane</location>
    </subcellularLocation>
</comment>
<feature type="domain" description="T2SS protein K second SAM-like" evidence="11">
    <location>
        <begin position="231"/>
        <end position="295"/>
    </location>
</feature>
<keyword evidence="9 10" id="KW-0472">Membrane</keyword>
<keyword evidence="5 10" id="KW-0997">Cell inner membrane</keyword>
<dbReference type="AlphaFoldDB" id="A0A346NHK5"/>
<name>A0A346NHK5_9ALTE</name>
<dbReference type="Pfam" id="PF21687">
    <property type="entry name" value="T2SSK_1st"/>
    <property type="match status" value="1"/>
</dbReference>
<keyword evidence="7" id="KW-0653">Protein transport</keyword>
<evidence type="ECO:0000256" key="3">
    <source>
        <dbReference type="ARBA" id="ARBA00022448"/>
    </source>
</evidence>
<gene>
    <name evidence="13" type="ORF">D0Y50_00685</name>
</gene>
<evidence type="ECO:0000256" key="6">
    <source>
        <dbReference type="ARBA" id="ARBA00022692"/>
    </source>
</evidence>
<dbReference type="Pfam" id="PF03934">
    <property type="entry name" value="T2SSK"/>
    <property type="match status" value="1"/>
</dbReference>
<evidence type="ECO:0000256" key="10">
    <source>
        <dbReference type="PIRNR" id="PIRNR002786"/>
    </source>
</evidence>
<dbReference type="InterPro" id="IPR049179">
    <property type="entry name" value="T2SSK_SAM-like_2nd"/>
</dbReference>
<reference evidence="13 14" key="1">
    <citation type="submission" date="2018-08" db="EMBL/GenBank/DDBJ databases">
        <title>Salinimonas sediminis sp. nov., a piezophilic bacterium isolated from a deep-sea sediment sample from the New Britain Trench.</title>
        <authorList>
            <person name="Cao J."/>
        </authorList>
    </citation>
    <scope>NUCLEOTIDE SEQUENCE [LARGE SCALE GENOMIC DNA]</scope>
    <source>
        <strain evidence="13 14">N102</strain>
    </source>
</reference>
<keyword evidence="14" id="KW-1185">Reference proteome</keyword>
<evidence type="ECO:0000256" key="4">
    <source>
        <dbReference type="ARBA" id="ARBA00022475"/>
    </source>
</evidence>
<dbReference type="KEGG" id="salm:D0Y50_00685"/>
<evidence type="ECO:0000256" key="8">
    <source>
        <dbReference type="ARBA" id="ARBA00022989"/>
    </source>
</evidence>
<dbReference type="InterPro" id="IPR005628">
    <property type="entry name" value="GspK"/>
</dbReference>
<evidence type="ECO:0000256" key="9">
    <source>
        <dbReference type="ARBA" id="ARBA00023136"/>
    </source>
</evidence>
<sequence>MERWLVTLRRVSCNTNQRGVALLIVLMIVALVTVLATEMGTRLQLQIQRTVNLKDNNQAYWYAMSAESLARRSIQTLMEQTGDKIVLDQPWSQAFTYPVENGVIQARLEDMQSCFNLNALQETASASRTSQVTETMTAFHQMLLAADIGLTSYDADTLRDSLADWLDEDSQMRSYGAEDSTYEAKNPPYLAANTLMSSQSELRLLNGVSPQWINALLPLVCVVPEVASLTINVNTLPVERAAVLAGVTGLSVNQAQDVISARPQDGWDAVDDFINEPVIAALGLSDAQKAWFSVTTEYFILHSKTRYNNATFTMTSVLQASSNSPATVIRREFSGVN</sequence>
<evidence type="ECO:0000256" key="7">
    <source>
        <dbReference type="ARBA" id="ARBA00022927"/>
    </source>
</evidence>
<dbReference type="InterPro" id="IPR049031">
    <property type="entry name" value="T2SSK_SAM-like_1st"/>
</dbReference>
<protein>
    <recommendedName>
        <fullName evidence="10">Type II secretion system protein K</fullName>
    </recommendedName>
</protein>
<dbReference type="Gene3D" id="1.10.40.60">
    <property type="entry name" value="EpsJ-like"/>
    <property type="match status" value="2"/>
</dbReference>
<dbReference type="InterPro" id="IPR038072">
    <property type="entry name" value="GspK_central_sf"/>
</dbReference>
<dbReference type="Proteomes" id="UP000262073">
    <property type="component" value="Chromosome"/>
</dbReference>
<dbReference type="NCBIfam" id="NF037980">
    <property type="entry name" value="T2SS_GspK"/>
    <property type="match status" value="1"/>
</dbReference>
<evidence type="ECO:0000313" key="13">
    <source>
        <dbReference type="EMBL" id="AXR05012.1"/>
    </source>
</evidence>
<dbReference type="InterPro" id="IPR045584">
    <property type="entry name" value="Pilin-like"/>
</dbReference>
<evidence type="ECO:0000256" key="2">
    <source>
        <dbReference type="ARBA" id="ARBA00007246"/>
    </source>
</evidence>
<feature type="domain" description="T2SS protein K first SAM-like" evidence="12">
    <location>
        <begin position="113"/>
        <end position="225"/>
    </location>
</feature>
<accession>A0A346NHK5</accession>
<organism evidence="13 14">
    <name type="scientific">Salinimonas sediminis</name>
    <dbReference type="NCBI Taxonomy" id="2303538"/>
    <lineage>
        <taxon>Bacteria</taxon>
        <taxon>Pseudomonadati</taxon>
        <taxon>Pseudomonadota</taxon>
        <taxon>Gammaproteobacteria</taxon>
        <taxon>Alteromonadales</taxon>
        <taxon>Alteromonadaceae</taxon>
        <taxon>Alteromonas/Salinimonas group</taxon>
        <taxon>Salinimonas</taxon>
    </lineage>
</organism>
<keyword evidence="4 10" id="KW-1003">Cell membrane</keyword>
<evidence type="ECO:0000313" key="14">
    <source>
        <dbReference type="Proteomes" id="UP000262073"/>
    </source>
</evidence>
<evidence type="ECO:0000259" key="11">
    <source>
        <dbReference type="Pfam" id="PF03934"/>
    </source>
</evidence>
<evidence type="ECO:0000259" key="12">
    <source>
        <dbReference type="Pfam" id="PF21687"/>
    </source>
</evidence>
<dbReference type="GO" id="GO:0009306">
    <property type="term" value="P:protein secretion"/>
    <property type="evidence" value="ECO:0007669"/>
    <property type="project" value="InterPro"/>
</dbReference>
<dbReference type="EMBL" id="CP031769">
    <property type="protein sequence ID" value="AXR05012.1"/>
    <property type="molecule type" value="Genomic_DNA"/>
</dbReference>
<dbReference type="Gene3D" id="3.30.1300.30">
    <property type="entry name" value="GSPII I/J protein-like"/>
    <property type="match status" value="1"/>
</dbReference>
<dbReference type="PIRSF" id="PIRSF002786">
    <property type="entry name" value="XcpX"/>
    <property type="match status" value="1"/>
</dbReference>
<keyword evidence="8" id="KW-1133">Transmembrane helix</keyword>
<evidence type="ECO:0000256" key="1">
    <source>
        <dbReference type="ARBA" id="ARBA00004533"/>
    </source>
</evidence>
<dbReference type="SUPFAM" id="SSF54523">
    <property type="entry name" value="Pili subunits"/>
    <property type="match status" value="1"/>
</dbReference>
<evidence type="ECO:0000256" key="5">
    <source>
        <dbReference type="ARBA" id="ARBA00022519"/>
    </source>
</evidence>
<dbReference type="PANTHER" id="PTHR38831">
    <property type="entry name" value="TYPE II SECRETION SYSTEM PROTEIN K"/>
    <property type="match status" value="1"/>
</dbReference>
<dbReference type="OrthoDB" id="9788973at2"/>
<dbReference type="SUPFAM" id="SSF158544">
    <property type="entry name" value="GspK insert domain-like"/>
    <property type="match status" value="2"/>
</dbReference>
<keyword evidence="6" id="KW-0812">Transmembrane</keyword>
<dbReference type="PANTHER" id="PTHR38831:SF1">
    <property type="entry name" value="TYPE II SECRETION SYSTEM PROTEIN K-RELATED"/>
    <property type="match status" value="1"/>
</dbReference>
<proteinExistence type="inferred from homology"/>
<keyword evidence="3 10" id="KW-0813">Transport</keyword>
<dbReference type="RefSeq" id="WP_108567742.1">
    <property type="nucleotide sequence ID" value="NZ_CP031769.1"/>
</dbReference>